<name>A0A5J5B248_9ASTE</name>
<keyword evidence="2" id="KW-1185">Reference proteome</keyword>
<protein>
    <submittedName>
        <fullName evidence="1">Uncharacterized protein</fullName>
    </submittedName>
</protein>
<dbReference type="EMBL" id="CM018039">
    <property type="protein sequence ID" value="KAA8536644.1"/>
    <property type="molecule type" value="Genomic_DNA"/>
</dbReference>
<organism evidence="1 2">
    <name type="scientific">Nyssa sinensis</name>
    <dbReference type="NCBI Taxonomy" id="561372"/>
    <lineage>
        <taxon>Eukaryota</taxon>
        <taxon>Viridiplantae</taxon>
        <taxon>Streptophyta</taxon>
        <taxon>Embryophyta</taxon>
        <taxon>Tracheophyta</taxon>
        <taxon>Spermatophyta</taxon>
        <taxon>Magnoliopsida</taxon>
        <taxon>eudicotyledons</taxon>
        <taxon>Gunneridae</taxon>
        <taxon>Pentapetalae</taxon>
        <taxon>asterids</taxon>
        <taxon>Cornales</taxon>
        <taxon>Nyssaceae</taxon>
        <taxon>Nyssa</taxon>
    </lineage>
</organism>
<evidence type="ECO:0000313" key="1">
    <source>
        <dbReference type="EMBL" id="KAA8536644.1"/>
    </source>
</evidence>
<dbReference type="Proteomes" id="UP000325577">
    <property type="component" value="Linkage Group LG16"/>
</dbReference>
<reference evidence="1 2" key="1">
    <citation type="submission" date="2019-09" db="EMBL/GenBank/DDBJ databases">
        <title>A chromosome-level genome assembly of the Chinese tupelo Nyssa sinensis.</title>
        <authorList>
            <person name="Yang X."/>
            <person name="Kang M."/>
            <person name="Yang Y."/>
            <person name="Xiong H."/>
            <person name="Wang M."/>
            <person name="Zhang Z."/>
            <person name="Wang Z."/>
            <person name="Wu H."/>
            <person name="Ma T."/>
            <person name="Liu J."/>
            <person name="Xi Z."/>
        </authorList>
    </citation>
    <scope>NUCLEOTIDE SEQUENCE [LARGE SCALE GENOMIC DNA]</scope>
    <source>
        <strain evidence="1">J267</strain>
        <tissue evidence="1">Leaf</tissue>
    </source>
</reference>
<evidence type="ECO:0000313" key="2">
    <source>
        <dbReference type="Proteomes" id="UP000325577"/>
    </source>
</evidence>
<proteinExistence type="predicted"/>
<gene>
    <name evidence="1" type="ORF">F0562_029122</name>
</gene>
<accession>A0A5J5B248</accession>
<sequence length="163" mass="18606">MHQHWRECDITISNNSKDLKWSYSPTFMGLPNGDKDMMWLSNWKIGNQLGGGDDVIVTVSLGAIFQLKEIGIDIVYEEEDKGLQYDTYASCQNVIDVGDLAAYQLETGWYHLCHHRYEIHQFHSRRTWGQSLKKAGAQPEHQGKASINTVCSVSLSCIWLQDL</sequence>
<dbReference type="OrthoDB" id="1901675at2759"/>
<dbReference type="AlphaFoldDB" id="A0A5J5B248"/>